<keyword evidence="3" id="KW-1185">Reference proteome</keyword>
<accession>A0A8J5WWE0</accession>
<reference evidence="2" key="1">
    <citation type="journal article" date="2021" name="bioRxiv">
        <title>Whole Genome Assembly and Annotation of Northern Wild Rice, Zizania palustris L., Supports a Whole Genome Duplication in the Zizania Genus.</title>
        <authorList>
            <person name="Haas M."/>
            <person name="Kono T."/>
            <person name="Macchietto M."/>
            <person name="Millas R."/>
            <person name="McGilp L."/>
            <person name="Shao M."/>
            <person name="Duquette J."/>
            <person name="Hirsch C.N."/>
            <person name="Kimball J."/>
        </authorList>
    </citation>
    <scope>NUCLEOTIDE SEQUENCE</scope>
    <source>
        <tissue evidence="2">Fresh leaf tissue</tissue>
    </source>
</reference>
<protein>
    <submittedName>
        <fullName evidence="2">Uncharacterized protein</fullName>
    </submittedName>
</protein>
<dbReference type="Proteomes" id="UP000729402">
    <property type="component" value="Unassembled WGS sequence"/>
</dbReference>
<organism evidence="2 3">
    <name type="scientific">Zizania palustris</name>
    <name type="common">Northern wild rice</name>
    <dbReference type="NCBI Taxonomy" id="103762"/>
    <lineage>
        <taxon>Eukaryota</taxon>
        <taxon>Viridiplantae</taxon>
        <taxon>Streptophyta</taxon>
        <taxon>Embryophyta</taxon>
        <taxon>Tracheophyta</taxon>
        <taxon>Spermatophyta</taxon>
        <taxon>Magnoliopsida</taxon>
        <taxon>Liliopsida</taxon>
        <taxon>Poales</taxon>
        <taxon>Poaceae</taxon>
        <taxon>BOP clade</taxon>
        <taxon>Oryzoideae</taxon>
        <taxon>Oryzeae</taxon>
        <taxon>Zizaniinae</taxon>
        <taxon>Zizania</taxon>
    </lineage>
</organism>
<reference evidence="2" key="2">
    <citation type="submission" date="2021-02" db="EMBL/GenBank/DDBJ databases">
        <authorList>
            <person name="Kimball J.A."/>
            <person name="Haas M.W."/>
            <person name="Macchietto M."/>
            <person name="Kono T."/>
            <person name="Duquette J."/>
            <person name="Shao M."/>
        </authorList>
    </citation>
    <scope>NUCLEOTIDE SEQUENCE</scope>
    <source>
        <tissue evidence="2">Fresh leaf tissue</tissue>
    </source>
</reference>
<sequence>MKVKDFHQSPYGCALTTLPYFFPKSSHRRLPTASGRPPPPPDRQPPPLGRCLPTSPVWALPPPEVIQSPAASSKRLQPLRSCHRWWKEGRKEDSGEAWMDHLPCSGSAHFSLRFLVR</sequence>
<dbReference type="EMBL" id="JAAALK010000079">
    <property type="protein sequence ID" value="KAG8096227.1"/>
    <property type="molecule type" value="Genomic_DNA"/>
</dbReference>
<gene>
    <name evidence="2" type="ORF">GUJ93_ZPchr0013g37625</name>
</gene>
<comment type="caution">
    <text evidence="2">The sequence shown here is derived from an EMBL/GenBank/DDBJ whole genome shotgun (WGS) entry which is preliminary data.</text>
</comment>
<name>A0A8J5WWE0_ZIZPA</name>
<feature type="region of interest" description="Disordered" evidence="1">
    <location>
        <begin position="24"/>
        <end position="53"/>
    </location>
</feature>
<evidence type="ECO:0000313" key="3">
    <source>
        <dbReference type="Proteomes" id="UP000729402"/>
    </source>
</evidence>
<dbReference type="AlphaFoldDB" id="A0A8J5WWE0"/>
<proteinExistence type="predicted"/>
<feature type="compositionally biased region" description="Pro residues" evidence="1">
    <location>
        <begin position="36"/>
        <end position="48"/>
    </location>
</feature>
<evidence type="ECO:0000313" key="2">
    <source>
        <dbReference type="EMBL" id="KAG8096227.1"/>
    </source>
</evidence>
<evidence type="ECO:0000256" key="1">
    <source>
        <dbReference type="SAM" id="MobiDB-lite"/>
    </source>
</evidence>